<dbReference type="AlphaFoldDB" id="A0A1R4HSR4"/>
<evidence type="ECO:0000313" key="1">
    <source>
        <dbReference type="EMBL" id="SJN10404.1"/>
    </source>
</evidence>
<organism evidence="1 2">
    <name type="scientific">Halomonas citrativorans</name>
    <dbReference type="NCBI Taxonomy" id="2742612"/>
    <lineage>
        <taxon>Bacteria</taxon>
        <taxon>Pseudomonadati</taxon>
        <taxon>Pseudomonadota</taxon>
        <taxon>Gammaproteobacteria</taxon>
        <taxon>Oceanospirillales</taxon>
        <taxon>Halomonadaceae</taxon>
        <taxon>Halomonas</taxon>
    </lineage>
</organism>
<sequence length="43" mass="4849">MGNCETGRLGEQYVALIKLSSGECHCRYENKNARLKIAGHFLH</sequence>
<dbReference type="EMBL" id="FUKM01000014">
    <property type="protein sequence ID" value="SJN10404.1"/>
    <property type="molecule type" value="Genomic_DNA"/>
</dbReference>
<evidence type="ECO:0000313" key="2">
    <source>
        <dbReference type="Proteomes" id="UP000196331"/>
    </source>
</evidence>
<comment type="caution">
    <text evidence="1">The sequence shown here is derived from an EMBL/GenBank/DDBJ whole genome shotgun (WGS) entry which is preliminary data.</text>
</comment>
<gene>
    <name evidence="1" type="ORF">CZ787_03570</name>
</gene>
<accession>A0A1R4HSR4</accession>
<dbReference type="Proteomes" id="UP000196331">
    <property type="component" value="Unassembled WGS sequence"/>
</dbReference>
<name>A0A1R4HSR4_9GAMM</name>
<proteinExistence type="predicted"/>
<protein>
    <submittedName>
        <fullName evidence="1">Uncharacterized protein</fullName>
    </submittedName>
</protein>
<reference evidence="1 2" key="1">
    <citation type="submission" date="2017-02" db="EMBL/GenBank/DDBJ databases">
        <authorList>
            <person name="Dridi B."/>
        </authorList>
    </citation>
    <scope>NUCLEOTIDE SEQUENCE [LARGE SCALE GENOMIC DNA]</scope>
    <source>
        <strain evidence="1 2">JB380</strain>
    </source>
</reference>